<evidence type="ECO:0000259" key="2">
    <source>
        <dbReference type="Pfam" id="PF01841"/>
    </source>
</evidence>
<feature type="signal peptide" evidence="1">
    <location>
        <begin position="1"/>
        <end position="22"/>
    </location>
</feature>
<gene>
    <name evidence="3" type="ORF">LKD75_05005</name>
</gene>
<dbReference type="InterPro" id="IPR002931">
    <property type="entry name" value="Transglutaminase-like"/>
</dbReference>
<feature type="chain" id="PRO_5041929018" description="Transglutaminase-like domain-containing protein" evidence="1">
    <location>
        <begin position="23"/>
        <end position="408"/>
    </location>
</feature>
<proteinExistence type="predicted"/>
<dbReference type="InterPro" id="IPR038765">
    <property type="entry name" value="Papain-like_cys_pep_sf"/>
</dbReference>
<comment type="caution">
    <text evidence="3">The sequence shown here is derived from an EMBL/GenBank/DDBJ whole genome shotgun (WGS) entry which is preliminary data.</text>
</comment>
<dbReference type="AlphaFoldDB" id="A0AAE3A2K6"/>
<accession>A0AAE3A2K6</accession>
<keyword evidence="1" id="KW-0732">Signal</keyword>
<dbReference type="EMBL" id="JAJEPV010000009">
    <property type="protein sequence ID" value="MCC2118960.1"/>
    <property type="molecule type" value="Genomic_DNA"/>
</dbReference>
<dbReference type="Gene3D" id="3.10.620.30">
    <property type="match status" value="1"/>
</dbReference>
<dbReference type="Pfam" id="PF01841">
    <property type="entry name" value="Transglut_core"/>
    <property type="match status" value="1"/>
</dbReference>
<evidence type="ECO:0000256" key="1">
    <source>
        <dbReference type="SAM" id="SignalP"/>
    </source>
</evidence>
<protein>
    <recommendedName>
        <fullName evidence="2">Transglutaminase-like domain-containing protein</fullName>
    </recommendedName>
</protein>
<evidence type="ECO:0000313" key="4">
    <source>
        <dbReference type="Proteomes" id="UP001197795"/>
    </source>
</evidence>
<name>A0AAE3A2K6_9FIRM</name>
<dbReference type="PANTHER" id="PTHR46333">
    <property type="entry name" value="CYTOKINESIS PROTEIN 3"/>
    <property type="match status" value="1"/>
</dbReference>
<feature type="domain" description="Transglutaminase-like" evidence="2">
    <location>
        <begin position="178"/>
        <end position="267"/>
    </location>
</feature>
<dbReference type="RefSeq" id="WP_022313650.1">
    <property type="nucleotide sequence ID" value="NZ_JAJEPV010000009.1"/>
</dbReference>
<evidence type="ECO:0000313" key="3">
    <source>
        <dbReference type="EMBL" id="MCC2118960.1"/>
    </source>
</evidence>
<dbReference type="Proteomes" id="UP001197795">
    <property type="component" value="Unassembled WGS sequence"/>
</dbReference>
<dbReference type="GO" id="GO:0005737">
    <property type="term" value="C:cytoplasm"/>
    <property type="evidence" value="ECO:0007669"/>
    <property type="project" value="TreeGrafter"/>
</dbReference>
<sequence>MRNKKKLCAGILMLLLLTGCSSQEVLQEVPQTIVLPESQIDTMPVQETAAAENDNTESFSLLEEGGSRFAYESLDAQEQIWYQEIEQAIGSMDDTIKLSTEPLEQGMDEQDIDKVFQCVLIDHPEIFYTTGYTYTKYSRGEKTVGIDFAGTYDQTKEEAVARAEAIRSVTAEWLSGMEEAASEYDKVKAVYEAVIFSTNYDLSAADNQNIASVFLGGASVCQGYAKATQYLLNHLGVMCTLVQGTVDTGEAHAWNLVQVDGDYYYVDTTWGDASYRMENGSEQRSLPEINYDYLCVTTEDLLRTHRIEAVIPMPECTATEANYYVREGSYFTSYDHEQMQAVFDRAIEGGRTEVTIKCADELCYQEICHALIDEQEIFSYMQIQGNSNTVTYAQNGKQLSLTFWVTNE</sequence>
<reference evidence="3 4" key="1">
    <citation type="submission" date="2021-10" db="EMBL/GenBank/DDBJ databases">
        <title>Anaerobic single-cell dispensing facilitates the cultivation of human gut bacteria.</title>
        <authorList>
            <person name="Afrizal A."/>
        </authorList>
    </citation>
    <scope>NUCLEOTIDE SEQUENCE [LARGE SCALE GENOMIC DNA]</scope>
    <source>
        <strain evidence="3 4">CLA-AA-H273</strain>
    </source>
</reference>
<dbReference type="PROSITE" id="PS51257">
    <property type="entry name" value="PROKAR_LIPOPROTEIN"/>
    <property type="match status" value="1"/>
</dbReference>
<dbReference type="SUPFAM" id="SSF54001">
    <property type="entry name" value="Cysteine proteinases"/>
    <property type="match status" value="1"/>
</dbReference>
<organism evidence="3 4">
    <name type="scientific">Waltera acetigignens</name>
    <dbReference type="NCBI Taxonomy" id="2981769"/>
    <lineage>
        <taxon>Bacteria</taxon>
        <taxon>Bacillati</taxon>
        <taxon>Bacillota</taxon>
        <taxon>Clostridia</taxon>
        <taxon>Lachnospirales</taxon>
        <taxon>Lachnospiraceae</taxon>
        <taxon>Waltera</taxon>
    </lineage>
</organism>
<dbReference type="PANTHER" id="PTHR46333:SF2">
    <property type="entry name" value="CYTOKINESIS PROTEIN 3"/>
    <property type="match status" value="1"/>
</dbReference>
<dbReference type="InterPro" id="IPR052557">
    <property type="entry name" value="CAP/Cytokinesis_protein"/>
</dbReference>
<keyword evidence="4" id="KW-1185">Reference proteome</keyword>